<dbReference type="PANTHER" id="PTHR33710">
    <property type="entry name" value="BNAC02G09200D PROTEIN"/>
    <property type="match status" value="1"/>
</dbReference>
<organism evidence="2 3">
    <name type="scientific">Panicum virgatum</name>
    <name type="common">Blackwell switchgrass</name>
    <dbReference type="NCBI Taxonomy" id="38727"/>
    <lineage>
        <taxon>Eukaryota</taxon>
        <taxon>Viridiplantae</taxon>
        <taxon>Streptophyta</taxon>
        <taxon>Embryophyta</taxon>
        <taxon>Tracheophyta</taxon>
        <taxon>Spermatophyta</taxon>
        <taxon>Magnoliopsida</taxon>
        <taxon>Liliopsida</taxon>
        <taxon>Poales</taxon>
        <taxon>Poaceae</taxon>
        <taxon>PACMAD clade</taxon>
        <taxon>Panicoideae</taxon>
        <taxon>Panicodae</taxon>
        <taxon>Paniceae</taxon>
        <taxon>Panicinae</taxon>
        <taxon>Panicum</taxon>
        <taxon>Panicum sect. Hiantes</taxon>
    </lineage>
</organism>
<protein>
    <submittedName>
        <fullName evidence="2">Uncharacterized protein</fullName>
    </submittedName>
</protein>
<evidence type="ECO:0000256" key="1">
    <source>
        <dbReference type="SAM" id="SignalP"/>
    </source>
</evidence>
<feature type="chain" id="PRO_5035762509" evidence="1">
    <location>
        <begin position="18"/>
        <end position="197"/>
    </location>
</feature>
<name>A0A8T0QMA4_PANVG</name>
<dbReference type="InterPro" id="IPR036691">
    <property type="entry name" value="Endo/exonu/phosph_ase_sf"/>
</dbReference>
<proteinExistence type="predicted"/>
<evidence type="ECO:0000313" key="3">
    <source>
        <dbReference type="Proteomes" id="UP000823388"/>
    </source>
</evidence>
<dbReference type="PANTHER" id="PTHR33710:SF79">
    <property type="entry name" value="OS06G0205337 PROTEIN"/>
    <property type="match status" value="1"/>
</dbReference>
<reference evidence="2" key="1">
    <citation type="submission" date="2020-05" db="EMBL/GenBank/DDBJ databases">
        <title>WGS assembly of Panicum virgatum.</title>
        <authorList>
            <person name="Lovell J.T."/>
            <person name="Jenkins J."/>
            <person name="Shu S."/>
            <person name="Juenger T.E."/>
            <person name="Schmutz J."/>
        </authorList>
    </citation>
    <scope>NUCLEOTIDE SEQUENCE</scope>
    <source>
        <strain evidence="2">AP13</strain>
    </source>
</reference>
<sequence>MVIPIIVFLCYVWETLMNLCMLIKKLGPSCADVNRISAFCAYVKQCGFIDLGYNGPEYTWTNKRFSYVPTYERLDCCLGNADWCLAFPSTTIYHLPMMYSDHAPILAVLNSQCPRTNKPFRFENWWLMEQEYHEITKQSWQRSSAHLRKWRRKKPKNNDLLAQIESQILDQQSLHPSLQNHTLQQQLHDKHHNLMAK</sequence>
<dbReference type="AlphaFoldDB" id="A0A8T0QMA4"/>
<dbReference type="SUPFAM" id="SSF56219">
    <property type="entry name" value="DNase I-like"/>
    <property type="match status" value="1"/>
</dbReference>
<keyword evidence="1" id="KW-0732">Signal</keyword>
<keyword evidence="3" id="KW-1185">Reference proteome</keyword>
<comment type="caution">
    <text evidence="2">The sequence shown here is derived from an EMBL/GenBank/DDBJ whole genome shotgun (WGS) entry which is preliminary data.</text>
</comment>
<dbReference type="EMBL" id="CM029049">
    <property type="protein sequence ID" value="KAG2575025.1"/>
    <property type="molecule type" value="Genomic_DNA"/>
</dbReference>
<feature type="signal peptide" evidence="1">
    <location>
        <begin position="1"/>
        <end position="17"/>
    </location>
</feature>
<gene>
    <name evidence="2" type="ORF">PVAP13_7KG403040</name>
</gene>
<dbReference type="Proteomes" id="UP000823388">
    <property type="component" value="Chromosome 7K"/>
</dbReference>
<evidence type="ECO:0000313" key="2">
    <source>
        <dbReference type="EMBL" id="KAG2575025.1"/>
    </source>
</evidence>
<dbReference type="Gene3D" id="3.60.10.10">
    <property type="entry name" value="Endonuclease/exonuclease/phosphatase"/>
    <property type="match status" value="1"/>
</dbReference>
<accession>A0A8T0QMA4</accession>